<feature type="region of interest" description="Disordered" evidence="1">
    <location>
        <begin position="747"/>
        <end position="1141"/>
    </location>
</feature>
<dbReference type="SUPFAM" id="SSF81606">
    <property type="entry name" value="PP2C-like"/>
    <property type="match status" value="2"/>
</dbReference>
<evidence type="ECO:0000313" key="4">
    <source>
        <dbReference type="Proteomes" id="UP001165080"/>
    </source>
</evidence>
<feature type="compositionally biased region" description="Low complexity" evidence="1">
    <location>
        <begin position="928"/>
        <end position="946"/>
    </location>
</feature>
<evidence type="ECO:0000313" key="3">
    <source>
        <dbReference type="EMBL" id="GLC52303.1"/>
    </source>
</evidence>
<feature type="region of interest" description="Disordered" evidence="1">
    <location>
        <begin position="645"/>
        <end position="705"/>
    </location>
</feature>
<reference evidence="3 4" key="1">
    <citation type="journal article" date="2023" name="Commun. Biol.">
        <title>Reorganization of the ancestral sex-determining regions during the evolution of trioecy in Pleodorina starrii.</title>
        <authorList>
            <person name="Takahashi K."/>
            <person name="Suzuki S."/>
            <person name="Kawai-Toyooka H."/>
            <person name="Yamamoto K."/>
            <person name="Hamaji T."/>
            <person name="Ootsuki R."/>
            <person name="Yamaguchi H."/>
            <person name="Kawachi M."/>
            <person name="Higashiyama T."/>
            <person name="Nozaki H."/>
        </authorList>
    </citation>
    <scope>NUCLEOTIDE SEQUENCE [LARGE SCALE GENOMIC DNA]</scope>
    <source>
        <strain evidence="3 4">NIES-4479</strain>
    </source>
</reference>
<feature type="compositionally biased region" description="Basic residues" evidence="1">
    <location>
        <begin position="179"/>
        <end position="194"/>
    </location>
</feature>
<accession>A0A9W6F0M8</accession>
<dbReference type="SMART" id="SM00332">
    <property type="entry name" value="PP2Cc"/>
    <property type="match status" value="1"/>
</dbReference>
<feature type="compositionally biased region" description="Polar residues" evidence="1">
    <location>
        <begin position="830"/>
        <end position="841"/>
    </location>
</feature>
<dbReference type="GO" id="GO:0004722">
    <property type="term" value="F:protein serine/threonine phosphatase activity"/>
    <property type="evidence" value="ECO:0007669"/>
    <property type="project" value="InterPro"/>
</dbReference>
<organism evidence="3 4">
    <name type="scientific">Pleodorina starrii</name>
    <dbReference type="NCBI Taxonomy" id="330485"/>
    <lineage>
        <taxon>Eukaryota</taxon>
        <taxon>Viridiplantae</taxon>
        <taxon>Chlorophyta</taxon>
        <taxon>core chlorophytes</taxon>
        <taxon>Chlorophyceae</taxon>
        <taxon>CS clade</taxon>
        <taxon>Chlamydomonadales</taxon>
        <taxon>Volvocaceae</taxon>
        <taxon>Pleodorina</taxon>
    </lineage>
</organism>
<feature type="compositionally biased region" description="Basic residues" evidence="1">
    <location>
        <begin position="533"/>
        <end position="554"/>
    </location>
</feature>
<sequence>MSQSASSLAASDSGGPSADPQSSPRGAAGGRTADRLQRERLASRGGFGLGDGLTRVRSHALFLDPDDEEEGEAGEGRIIIPKQISLTAGSPDLVYDMGCHALQGVSSKMEDRVLMYDLSYHPHFSGCRRAVLVAVLDGHAGSGAVSYLEANLAPHVLEEVARQIGCPPVLELPLPQQQQRHHNHQHNHQHHQHPQRQPPQQRQQSPPPPQQQHQQLASKPVSEFGPAPALLTTAAVMADCRIAAECPAATAGLNADAGPGRSPAAAAPPAGPGVAAGAAAPPPAETPPGLDTGPEGTPARASSNVSLEIRTAGPGGPYDWGTVEVSYGWGEWTAEGDDDEEYGGDEEGASNGGGAAAAAPPPWEAESRRHSAATEWRRTSLAAYDSGDGCQPPDPPAALRAALLRCERELMDQDCHSGSTALVALMLGSSLWLANVGDCRAVVCDDGEARQLTVDHKAGSGRPNDPNDSAAACGAALLERQRLLALGVQLSTDGYLQVTAPDGSCSDIAVSRNLGCAHLKNRSISGRGSSWTHLHHTHNTPHHLTTHLHHHHQHQPAQHGPLQPPNQQQQHHHQHQQLSGHGPPRLPGCGGGADAPSGAAASRQTRRPHLSGCGAAGRVSSSGLVAAGAGARGGSYRISASDLAAGGGGGGGGKPPPRRPHNGSAPASVSGASGDEPAVPSDGQPPPPQRTRQPQQQQGGAAGISPAQSLSFEGVRDPCKGHLNGHHSHVIHNGHRQGWQLHPHQHQLLHQAHKVGDGRARTGSRSESPNLTLSPPRSPQQQQHPSQQPQQQQQEQQQQQQQQQGGPQVAAAPSNGAASLDQRHPGHNGNGHNRANQSNGHSPMAAADAPPAGWVEQEPSLQPPPQPAPLTAGADGLTANGQNRHSASDPWVGSCSGLQEVPITPLPPGLPRVSTSPPAGGGSRHLRLSSQLQQQQHSHPPQQDLSPRPPRPPSGGALGGGGGSSAAEGVCNGGGAAVPGSSRGKPSAPPPSGDSSSAPGSRTGSRPGSRPGSGTGTGTGFVTVGSGPSLGLPPLPPSPSMAGSGPGGGGGGSGRLVAGVLQYGQRRNGGGGGSSSRSRDGSLSPPSPLPRGSGSSFAARLSPLEEGGSSSSGVEGASPGGGVRRHGGEEEGERAAAAGAMARTAEADAAGTAATVAPAAVASGLQGGGSGGGSGSGGGRANGSATLKTTVIFSTWTLNSAFSHVVPEVLAAAAAADAAQPQPPPPAAAASPAEGPPAAAAAAAAASIAGGDSGGDCGTGSLGAFSFGALSSCGAVSSCGASGACGSAAGVLIPDPDLFYYQINQDSEFLICACDGLWDVMRNGEACRYVRRWLADGRSAASAAEELCRAALKLGSHDNISCVVLRFSGRPLTLAHGASRIRRAASEAVFHS</sequence>
<proteinExistence type="predicted"/>
<feature type="compositionally biased region" description="Low complexity" evidence="1">
    <location>
        <begin position="779"/>
        <end position="808"/>
    </location>
</feature>
<feature type="compositionally biased region" description="Low complexity" evidence="1">
    <location>
        <begin position="993"/>
        <end position="1010"/>
    </location>
</feature>
<dbReference type="Gene3D" id="3.60.40.10">
    <property type="entry name" value="PPM-type phosphatase domain"/>
    <property type="match status" value="3"/>
</dbReference>
<dbReference type="InterPro" id="IPR001932">
    <property type="entry name" value="PPM-type_phosphatase-like_dom"/>
</dbReference>
<dbReference type="InterPro" id="IPR036457">
    <property type="entry name" value="PPM-type-like_dom_sf"/>
</dbReference>
<gene>
    <name evidence="3" type="primary">PLEST005543</name>
    <name evidence="3" type="ORF">PLESTB_000606900</name>
</gene>
<feature type="compositionally biased region" description="Acidic residues" evidence="1">
    <location>
        <begin position="334"/>
        <end position="348"/>
    </location>
</feature>
<feature type="region of interest" description="Disordered" evidence="1">
    <location>
        <begin position="1"/>
        <end position="46"/>
    </location>
</feature>
<feature type="compositionally biased region" description="Gly residues" evidence="1">
    <location>
        <begin position="1044"/>
        <end position="1054"/>
    </location>
</feature>
<dbReference type="CDD" id="cd00143">
    <property type="entry name" value="PP2Cc"/>
    <property type="match status" value="2"/>
</dbReference>
<feature type="domain" description="PPM-type phosphatase" evidence="2">
    <location>
        <begin position="96"/>
        <end position="1367"/>
    </location>
</feature>
<feature type="compositionally biased region" description="Low complexity" evidence="1">
    <location>
        <begin position="663"/>
        <end position="674"/>
    </location>
</feature>
<dbReference type="EMBL" id="BRXU01000005">
    <property type="protein sequence ID" value="GLC52303.1"/>
    <property type="molecule type" value="Genomic_DNA"/>
</dbReference>
<protein>
    <recommendedName>
        <fullName evidence="2">PPM-type phosphatase domain-containing protein</fullName>
    </recommendedName>
</protein>
<feature type="compositionally biased region" description="Basic and acidic residues" evidence="1">
    <location>
        <begin position="32"/>
        <end position="42"/>
    </location>
</feature>
<dbReference type="InterPro" id="IPR015655">
    <property type="entry name" value="PP2C"/>
</dbReference>
<feature type="region of interest" description="Disordered" evidence="1">
    <location>
        <begin position="176"/>
        <end position="225"/>
    </location>
</feature>
<feature type="compositionally biased region" description="Low complexity" evidence="1">
    <location>
        <begin position="555"/>
        <end position="569"/>
    </location>
</feature>
<dbReference type="PANTHER" id="PTHR47992">
    <property type="entry name" value="PROTEIN PHOSPHATASE"/>
    <property type="match status" value="1"/>
</dbReference>
<comment type="caution">
    <text evidence="3">The sequence shown here is derived from an EMBL/GenBank/DDBJ whole genome shotgun (WGS) entry which is preliminary data.</text>
</comment>
<feature type="compositionally biased region" description="Polar residues" evidence="1">
    <location>
        <begin position="763"/>
        <end position="773"/>
    </location>
</feature>
<evidence type="ECO:0000259" key="2">
    <source>
        <dbReference type="PROSITE" id="PS51746"/>
    </source>
</evidence>
<keyword evidence="4" id="KW-1185">Reference proteome</keyword>
<feature type="compositionally biased region" description="Low complexity" evidence="1">
    <location>
        <begin position="1090"/>
        <end position="1117"/>
    </location>
</feature>
<feature type="compositionally biased region" description="Low complexity" evidence="1">
    <location>
        <begin position="256"/>
        <end position="279"/>
    </location>
</feature>
<feature type="region of interest" description="Disordered" evidence="1">
    <location>
        <begin position="530"/>
        <end position="618"/>
    </location>
</feature>
<dbReference type="Pfam" id="PF00481">
    <property type="entry name" value="PP2C"/>
    <property type="match status" value="2"/>
</dbReference>
<feature type="region of interest" description="Disordered" evidence="1">
    <location>
        <begin position="256"/>
        <end position="303"/>
    </location>
</feature>
<feature type="region of interest" description="Disordered" evidence="1">
    <location>
        <begin position="333"/>
        <end position="374"/>
    </location>
</feature>
<dbReference type="PROSITE" id="PS51746">
    <property type="entry name" value="PPM_2"/>
    <property type="match status" value="1"/>
</dbReference>
<dbReference type="Proteomes" id="UP001165080">
    <property type="component" value="Unassembled WGS sequence"/>
</dbReference>
<feature type="compositionally biased region" description="Low complexity" evidence="1">
    <location>
        <begin position="1"/>
        <end position="20"/>
    </location>
</feature>
<evidence type="ECO:0000256" key="1">
    <source>
        <dbReference type="SAM" id="MobiDB-lite"/>
    </source>
</evidence>
<feature type="compositionally biased region" description="Low complexity" evidence="1">
    <location>
        <begin position="1020"/>
        <end position="1030"/>
    </location>
</feature>
<name>A0A9W6F0M8_9CHLO</name>